<comment type="similarity">
    <text evidence="2">Belongs to the ATP-dependent AMP-binding enzyme family.</text>
</comment>
<dbReference type="Gene3D" id="3.40.50.1820">
    <property type="entry name" value="alpha/beta hydrolase"/>
    <property type="match status" value="1"/>
</dbReference>
<dbReference type="InterPro" id="IPR010071">
    <property type="entry name" value="AA_adenyl_dom"/>
</dbReference>
<dbReference type="InterPro" id="IPR020845">
    <property type="entry name" value="AMP-binding_CS"/>
</dbReference>
<dbReference type="InterPro" id="IPR036736">
    <property type="entry name" value="ACP-like_sf"/>
</dbReference>
<dbReference type="Pfam" id="PF00550">
    <property type="entry name" value="PP-binding"/>
    <property type="match status" value="4"/>
</dbReference>
<dbReference type="FunFam" id="2.30.38.10:FF:000001">
    <property type="entry name" value="Non-ribosomal peptide synthetase PvdI"/>
    <property type="match status" value="3"/>
</dbReference>
<dbReference type="FunFam" id="3.40.50.12780:FF:000012">
    <property type="entry name" value="Non-ribosomal peptide synthetase"/>
    <property type="match status" value="3"/>
</dbReference>
<gene>
    <name evidence="7" type="ORF">HA039_02630</name>
</gene>
<feature type="region of interest" description="Disordered" evidence="5">
    <location>
        <begin position="2939"/>
        <end position="2958"/>
    </location>
</feature>
<evidence type="ECO:0000256" key="3">
    <source>
        <dbReference type="ARBA" id="ARBA00022450"/>
    </source>
</evidence>
<dbReference type="SUPFAM" id="SSF52777">
    <property type="entry name" value="CoA-dependent acyltransferases"/>
    <property type="match status" value="6"/>
</dbReference>
<dbReference type="GO" id="GO:0043041">
    <property type="term" value="P:amino acid activation for nonribosomal peptide biosynthetic process"/>
    <property type="evidence" value="ECO:0007669"/>
    <property type="project" value="TreeGrafter"/>
</dbReference>
<dbReference type="Pfam" id="PF00668">
    <property type="entry name" value="Condensation"/>
    <property type="match status" value="3"/>
</dbReference>
<feature type="domain" description="Carrier" evidence="6">
    <location>
        <begin position="2652"/>
        <end position="2727"/>
    </location>
</feature>
<feature type="domain" description="Carrier" evidence="6">
    <location>
        <begin position="3699"/>
        <end position="3774"/>
    </location>
</feature>
<dbReference type="GO" id="GO:0008610">
    <property type="term" value="P:lipid biosynthetic process"/>
    <property type="evidence" value="ECO:0007669"/>
    <property type="project" value="UniProtKB-ARBA"/>
</dbReference>
<proteinExistence type="inferred from homology"/>
<dbReference type="GO" id="GO:0005829">
    <property type="term" value="C:cytosol"/>
    <property type="evidence" value="ECO:0007669"/>
    <property type="project" value="TreeGrafter"/>
</dbReference>
<dbReference type="InterPro" id="IPR001242">
    <property type="entry name" value="Condensation_dom"/>
</dbReference>
<dbReference type="InterPro" id="IPR045851">
    <property type="entry name" value="AMP-bd_C_sf"/>
</dbReference>
<dbReference type="FunFam" id="3.40.50.980:FF:000001">
    <property type="entry name" value="Non-ribosomal peptide synthetase"/>
    <property type="match status" value="4"/>
</dbReference>
<evidence type="ECO:0000256" key="4">
    <source>
        <dbReference type="ARBA" id="ARBA00022553"/>
    </source>
</evidence>
<dbReference type="Proteomes" id="UP000501179">
    <property type="component" value="Chromosome"/>
</dbReference>
<dbReference type="InterPro" id="IPR020806">
    <property type="entry name" value="PKS_PP-bd"/>
</dbReference>
<dbReference type="GO" id="GO:0031177">
    <property type="term" value="F:phosphopantetheine binding"/>
    <property type="evidence" value="ECO:0007669"/>
    <property type="project" value="InterPro"/>
</dbReference>
<keyword evidence="4" id="KW-0597">Phosphoprotein</keyword>
<dbReference type="Gene3D" id="3.40.50.12780">
    <property type="entry name" value="N-terminal domain of ligase-like"/>
    <property type="match status" value="1"/>
</dbReference>
<dbReference type="PANTHER" id="PTHR45527:SF1">
    <property type="entry name" value="FATTY ACID SYNTHASE"/>
    <property type="match status" value="1"/>
</dbReference>
<evidence type="ECO:0000256" key="5">
    <source>
        <dbReference type="SAM" id="MobiDB-lite"/>
    </source>
</evidence>
<dbReference type="Pfam" id="PF00501">
    <property type="entry name" value="AMP-binding"/>
    <property type="match status" value="4"/>
</dbReference>
<dbReference type="SUPFAM" id="SSF47336">
    <property type="entry name" value="ACP-like"/>
    <property type="match status" value="4"/>
</dbReference>
<dbReference type="Gene3D" id="3.40.50.980">
    <property type="match status" value="6"/>
</dbReference>
<accession>A0A6G9GTD5</accession>
<evidence type="ECO:0000313" key="8">
    <source>
        <dbReference type="Proteomes" id="UP000501179"/>
    </source>
</evidence>
<dbReference type="Gene3D" id="3.30.559.10">
    <property type="entry name" value="Chloramphenicol acetyltransferase-like domain"/>
    <property type="match status" value="3"/>
</dbReference>
<dbReference type="CDD" id="cd19540">
    <property type="entry name" value="LCL_NRPS-like"/>
    <property type="match status" value="3"/>
</dbReference>
<dbReference type="CDD" id="cd12117">
    <property type="entry name" value="A_NRPS_Srf_like"/>
    <property type="match status" value="4"/>
</dbReference>
<comment type="cofactor">
    <cofactor evidence="1">
        <name>pantetheine 4'-phosphate</name>
        <dbReference type="ChEBI" id="CHEBI:47942"/>
    </cofactor>
</comment>
<dbReference type="InterPro" id="IPR000873">
    <property type="entry name" value="AMP-dep_synth/lig_dom"/>
</dbReference>
<dbReference type="GO" id="GO:0044550">
    <property type="term" value="P:secondary metabolite biosynthetic process"/>
    <property type="evidence" value="ECO:0007669"/>
    <property type="project" value="UniProtKB-ARBA"/>
</dbReference>
<dbReference type="NCBIfam" id="TIGR01733">
    <property type="entry name" value="AA-adenyl-dom"/>
    <property type="match status" value="4"/>
</dbReference>
<dbReference type="FunFam" id="1.10.1200.10:FF:000016">
    <property type="entry name" value="Non-ribosomal peptide synthase"/>
    <property type="match status" value="4"/>
</dbReference>
<dbReference type="InterPro" id="IPR029058">
    <property type="entry name" value="AB_hydrolase_fold"/>
</dbReference>
<evidence type="ECO:0000256" key="2">
    <source>
        <dbReference type="ARBA" id="ARBA00006432"/>
    </source>
</evidence>
<dbReference type="SMART" id="SM00823">
    <property type="entry name" value="PKS_PP"/>
    <property type="match status" value="4"/>
</dbReference>
<protein>
    <submittedName>
        <fullName evidence="7">Amino acid adenylation domain-containing protein</fullName>
    </submittedName>
</protein>
<dbReference type="SUPFAM" id="SSF56801">
    <property type="entry name" value="Acetyl-CoA synthetase-like"/>
    <property type="match status" value="4"/>
</dbReference>
<dbReference type="PANTHER" id="PTHR45527">
    <property type="entry name" value="NONRIBOSOMAL PEPTIDE SYNTHETASE"/>
    <property type="match status" value="1"/>
</dbReference>
<feature type="domain" description="Carrier" evidence="6">
    <location>
        <begin position="1595"/>
        <end position="1670"/>
    </location>
</feature>
<name>A0A6G9GTD5_9ACTN</name>
<dbReference type="PROSITE" id="PS00012">
    <property type="entry name" value="PHOSPHOPANTETHEINE"/>
    <property type="match status" value="4"/>
</dbReference>
<reference evidence="7 8" key="1">
    <citation type="submission" date="2020-03" db="EMBL/GenBank/DDBJ databases">
        <title>A novel species.</title>
        <authorList>
            <person name="Gao J."/>
        </authorList>
    </citation>
    <scope>NUCLEOTIDE SEQUENCE [LARGE SCALE GENOMIC DNA]</scope>
    <source>
        <strain evidence="7 8">QMT-12</strain>
    </source>
</reference>
<dbReference type="KEGG" id="slia:HA039_02630"/>
<evidence type="ECO:0000256" key="1">
    <source>
        <dbReference type="ARBA" id="ARBA00001957"/>
    </source>
</evidence>
<dbReference type="PROSITE" id="PS00455">
    <property type="entry name" value="AMP_BINDING"/>
    <property type="match status" value="2"/>
</dbReference>
<dbReference type="GO" id="GO:0017000">
    <property type="term" value="P:antibiotic biosynthetic process"/>
    <property type="evidence" value="ECO:0007669"/>
    <property type="project" value="UniProtKB-ARBA"/>
</dbReference>
<dbReference type="InterPro" id="IPR025110">
    <property type="entry name" value="AMP-bd_C"/>
</dbReference>
<sequence>MSRPQEDPALSPGAGVPARVAAYNTTATALPEGALHDLFAAQAARTPDAVALVHEDRRLTYRQLDHAANALAHRLVAAGVGPGDAVGLLFDRSFAYVVTVLAVMKSGGVYVPLDPRQPAERLSWILGNTGAVLLVTDRPAGDTAFAGGLTALRLTDTTATADTSATPPAVTVHPDQPLYVMFTSGSSGTPKGVVNTHRNVVELALDPGFGASAHERVLAYSPLPFDSSTYELWVPLLRGGLAVVLSAPKVDIGELGEAIARHGVTAAYFTTALFDAMAGEAIDGLALLREIWTGGDVLSATALQRVLDRCPDTTVVHVYGPTEATVFCSYQTFTPEVRTLDRLHLGVPMANTALYVLDAGLRHTAPGETGELYVAGPHLAQGYGGLPALTAERFTADPYGPAGTRMYRTGDLAAWNEHGEIVFLGRADQQVKLRGNRIELGEIETVLTRHPSVARAAVVVREDRPGDKRLVAYAVPAEEGVLDAAELLRYAGEELVEYMVPSAVVPMGALPLTPNGKLDRRALPAPRVGAAPGGRAPRTPVEEVLCGLFAHTLGLPSIGVDDDFFGIGGHSLLATRLVSRVRTALGAQLTLREFFLHPTVALLAEYVATDGGGPARPALTAQERPEPLPLSAAQRRLWFLDQLEGPSATYNIPLAVRVRGELDLAALESAFTDVVGRHESLRTVFGQSGGPDGGQAYQRVLPADGVRVGLPLTPATEDTVGALLTAESERVFDLTSDLPFRARLFALGEREHVLLVVMHHIVSDGWSYQPLMRDLSTAYTTRSRGERPSWEPLPAQYADYALWHRDLLGDPADAESVGGRQLDYWKRTLADLPEEVTLPAVRQRPAAASYRGATHTVHCPEDVHAALAELARESGASVFMVAQAAVSALLSRSGAGHDIPLGSPIAGRTDQALDDLVGFFVNTLVLRTDLSGDPSFRELLTRVRETDLAAWAHQDLPFDRLVEALNPDRSAARHPLFQVMLTLTDAATPTLVADGLDTESEFTWLRFAKFDLTFSFAEHRSADGRPGGLDITVEYATDLYDAPTIEATGERLVRLLAGAAAAPDLPVGEVELLSARERRLLLEEWSGAATGVPDRNLAELFAAQARRTPDAVAVVAGDRELTYRELDARANRTARRLIAEGVRPGSRVALLQERSLTAVVTTLAVVKAGATYVPLDTRHPGDRIQLITEQSAITHLLTDRDPRHLALPPGITTLTTTAPDAGDSSDPGVPVHPDQPVYAMFTSGSTGVPKGVAVTHRNVADLAAQTRFANGNHHRVLFHSAMAFDASTYEMWVPWLNGGTLVVAPAGHLDTATYQRLLAEHSVTALWMTAGLFRVMAEEAPEAFTGVREVWAGGDVVPPEAVGRVHDHCPDTTVVNGYGPTETTTFAATHRIHRPLDHPGAVPIGEPLDNHRLYVLDAGLRLVPPGTPGELYIAGTGLAQGYLDRPALTADRFVADPFGPPGTRMYRTGDLTRWNHDGALDYLGRADQQVKLRGFRIEPGEIETYLTTDQRVAQATVVVREDRPGDKRLVAYLVPADGAGIDLTALRRTISGALPDYMVPSAFMVLDAIPLTTNGKIDRRALPAPEHHGDTDGRAPRTPAEEVLCAHFAAVLGLPSVTIDDHFFHLGGHSLLATRLISRVRETFGVRITVKDLFQGPTVAGLAAFVEAGGESGGTAAARPALRESVRPRRVPLSSAQQRLWFLHHLEGPSATYNIPLALRLRGALDREALRLALTDVVVRHESLRTLFGTADDTAYQWQVPADEVRVELPVTTVTAESLDAALGAQAARSFDLASELPFRACLFDLGQEDAALLVVMHHIASDGWSTAPLLRDLTAAYTARTQGQAPEWEPLPVQYADYTLWQRELLAADGERQAEFWRHALDGLPDEATLPTDRPRPAVASYKGTTHGAHVPAELHRALTELARETGTTLFMVAQAAVATALSRSGAGEDIPLGAPIAGRTEQSLDDLVGFFVNTLVLRTDLSGDPSFRDLLARVRDTDLAAWAHQDLPFDQLVEALNPERTTARHPLFQVVLTLQEAVTPAPGLPGLTAESGFAPLEISKFDLTFSFHEHRTADGRPGGLDIRVEYATDLYDAGTVEAVTDRLVRLLGAAVENPGLPVGELAFMSPGDRHLLLEEWHGTVTRVPDGNLAELFAAQAARTPDAIALTDGGRNLTYAELDAATNRLGHHLIGLGVRQESVVAVLMERSADLLVALLAVVKAGGVYAPLNHADPAGRLDQIVAETRAPVLITDTPLSDHPIVARTTAHVVVLDGTGAFDHLPATPPAYPAHPDQWLYVMYTSGSTGRPKGVAVTHRNVVDLAFQRVFANENHRRVLFHSPHTFDASTYEMWVPWLNGGTIVVAPPGHLDPATLGALLKGAGLTGLWLTVGLFRVVADEAPEAFAGLREVWTGGEVVPPEAVRRVMERCPGTTVFNVYGPTETTTFATTHPVPRPLGPGALPIGGPFDNHRLYVLDPGLRLVPPGTPGELYIAGAGVARGYLGRPGLTAERFTADPYGPAGTRMYRTGDLVRWNGQGEIEYLGRTDQQVKLRGFRIELGEIESALIAHRTVGQTTISVREDRPGDKRLVAYLVPAENATIDVTALRREIADAVPEYMVPSAFVVLDRIPLNTNGKVDRGALPAPQVSQLTQGRAPRTPREEVLCGLFAAVLGLPSVTIDDHFFRSGGHSLLGTRLISRIRQVFGVQLGVKDLFQHPTVAALSEQVTAGNGELPRPALTSGERPGLIPLSSAQQRLWFLDQMEGPSPTYNIPLALRLTGPLDHEALRLALTDLTTRHEALRTVFPTHEGRPHQQVLPPAPVGLPPTSTTEEALPALLAELSARTFDLATEPPVRSHLLALGEREHVLLVVIHHIASDGWSNGPLFEDLTTSYTARTDGRAPDWEPLPVQYADYSLWQQRLLEGDEERQLDHWRQTLADLPEEATLPTDHARPATASNRGTTHTVHCPADLHGSLVSLAQDTGSTLFMVAQAAVATLLSRSGAGHDIPLGSPVAGRTDQKLDGLIGFFVNTLVLRTDLTGDPSFRDLLARVRETDLAAWAHQDLPFDRLVEALNPERTTARHPLFQVMLTVGDTTTEAPRLPGLEAAYEYSAVRIAKFDLTFGFEEHRTDDGQPAGLDITVEYATDLYDPRTVEATAERLVRLLTGAVTTPDLPVGELELLSASERGLLLEEWHGPVTEVPGRNLAGLFAAQARRTPDAVAVVAEGRELTYRELDALANRTAHHLIAEGVRPGSRVALLQERSLTAVVTTLAVVKAGATYIPLDTRYPADRIQLITEQSALTHLLTDRDPGHLTLPAGISTLTTVTPGAGDSSDPAVPVHPDQPVYAMFTSGSTGVPKGVAVTHRNVADLAAQTRFANGNHHRVLFHSPMAFDASTYEMWVPWLNGGTLVVAPAGHLDTATYQRLVTEHSITGLWLTTGLFRLIAEEAPEAVAGVREVWTGGDVVPPEAVRRVMDRCPGTTVFNAYGPTETTTFATTHPIPRALDPAAGALPIGGPLDNHRLYVLDDHLRLVPPGAPGELYIAGTGLAQGYLDRPALTADRFVADPYGPPGSRMYRTGDLTRWNHDGALDYLGRADQQVKLRGFRIEPGEIEAVLTGRPGVAQALVAVREDQPGDKRLVAYLTAEDGARLDTEDVRRQTAGLLPEYMVPSAFVVLDEIPLTVNGKIDRRALPAPGIAPTTGRAPRTVREEVLCGLFAEVLGLPSVTIDDHFFHLGGHSLLATRLVGRIRSVLGVGVSVATLFKNPIVATLVEKLDGAEAARPTLRPMRRMGATK</sequence>
<dbReference type="InterPro" id="IPR009081">
    <property type="entry name" value="PP-bd_ACP"/>
</dbReference>
<keyword evidence="8" id="KW-1185">Reference proteome</keyword>
<dbReference type="PROSITE" id="PS50075">
    <property type="entry name" value="CARRIER"/>
    <property type="match status" value="4"/>
</dbReference>
<dbReference type="FunFam" id="3.30.559.10:FF:000012">
    <property type="entry name" value="Non-ribosomal peptide synthetase"/>
    <property type="match status" value="1"/>
</dbReference>
<dbReference type="GO" id="GO:0003824">
    <property type="term" value="F:catalytic activity"/>
    <property type="evidence" value="ECO:0007669"/>
    <property type="project" value="InterPro"/>
</dbReference>
<dbReference type="Gene3D" id="3.30.559.30">
    <property type="entry name" value="Nonribosomal peptide synthetase, condensation domain"/>
    <property type="match status" value="3"/>
</dbReference>
<dbReference type="RefSeq" id="WP_167023133.1">
    <property type="nucleotide sequence ID" value="NZ_CP050177.1"/>
</dbReference>
<evidence type="ECO:0000259" key="6">
    <source>
        <dbReference type="PROSITE" id="PS50075"/>
    </source>
</evidence>
<dbReference type="NCBIfam" id="NF003417">
    <property type="entry name" value="PRK04813.1"/>
    <property type="match status" value="4"/>
</dbReference>
<dbReference type="Gene3D" id="1.10.1200.10">
    <property type="entry name" value="ACP-like"/>
    <property type="match status" value="3"/>
</dbReference>
<feature type="domain" description="Carrier" evidence="6">
    <location>
        <begin position="536"/>
        <end position="611"/>
    </location>
</feature>
<evidence type="ECO:0000313" key="7">
    <source>
        <dbReference type="EMBL" id="QIQ01336.1"/>
    </source>
</evidence>
<dbReference type="EMBL" id="CP050177">
    <property type="protein sequence ID" value="QIQ01336.1"/>
    <property type="molecule type" value="Genomic_DNA"/>
</dbReference>
<dbReference type="InterPro" id="IPR023213">
    <property type="entry name" value="CAT-like_dom_sf"/>
</dbReference>
<keyword evidence="3" id="KW-0596">Phosphopantetheine</keyword>
<dbReference type="Gene3D" id="2.30.38.10">
    <property type="entry name" value="Luciferase, Domain 3"/>
    <property type="match status" value="3"/>
</dbReference>
<dbReference type="FunFam" id="3.30.300.30:FF:000010">
    <property type="entry name" value="Enterobactin synthetase component F"/>
    <property type="match status" value="4"/>
</dbReference>
<dbReference type="Pfam" id="PF13193">
    <property type="entry name" value="AMP-binding_C"/>
    <property type="match status" value="4"/>
</dbReference>
<dbReference type="Gene3D" id="3.30.300.30">
    <property type="match status" value="4"/>
</dbReference>
<dbReference type="InterPro" id="IPR006162">
    <property type="entry name" value="Ppantetheine_attach_site"/>
</dbReference>
<organism evidence="7 8">
    <name type="scientific">Streptomyces liangshanensis</name>
    <dbReference type="NCBI Taxonomy" id="2717324"/>
    <lineage>
        <taxon>Bacteria</taxon>
        <taxon>Bacillati</taxon>
        <taxon>Actinomycetota</taxon>
        <taxon>Actinomycetes</taxon>
        <taxon>Kitasatosporales</taxon>
        <taxon>Streptomycetaceae</taxon>
        <taxon>Streptomyces</taxon>
    </lineage>
</organism>
<dbReference type="GO" id="GO:0072330">
    <property type="term" value="P:monocarboxylic acid biosynthetic process"/>
    <property type="evidence" value="ECO:0007669"/>
    <property type="project" value="UniProtKB-ARBA"/>
</dbReference>
<dbReference type="InterPro" id="IPR042099">
    <property type="entry name" value="ANL_N_sf"/>
</dbReference>